<accession>A0A426FYF5</accession>
<protein>
    <submittedName>
        <fullName evidence="1">Uncharacterized protein</fullName>
    </submittedName>
</protein>
<comment type="caution">
    <text evidence="1">The sequence shown here is derived from an EMBL/GenBank/DDBJ whole genome shotgun (WGS) entry which is preliminary data.</text>
</comment>
<dbReference type="AlphaFoldDB" id="A0A426FYF5"/>
<organism evidence="1 2">
    <name type="scientific">Streptococcus halitosis</name>
    <dbReference type="NCBI Taxonomy" id="2172545"/>
    <lineage>
        <taxon>Bacteria</taxon>
        <taxon>Bacillati</taxon>
        <taxon>Bacillota</taxon>
        <taxon>Bacilli</taxon>
        <taxon>Lactobacillales</taxon>
        <taxon>Streptococcaceae</taxon>
        <taxon>Streptococcus</taxon>
    </lineage>
</organism>
<sequence length="396" mass="45016">MTAEIGILNKNGVVLASDSAVTLSDGKNSKVFNSARKLFTLSKEHSIGIMIYGNASFMEIPWEVILNEFKNTIGKNTLENTAQYVDELIRFLISFKHLQVEELLINYLVRSTKSILDKIAFEAQETADSRVSNGETISQDDFNNILLDSITNFKLEISEIKIEDGLEFFDAELDIIKEIVEDFFQTFPHTPSEVEIISKSLYKAIFIGYDSSNVTGLVIAGYGSKEIFPSIRQIELNGIFSQRLIWRVINESEINHHKNCHIIPFAQSEMVETIMNGIDPNLNVFIAEQISSVMEKRGLGDEIEKIFENISFIQQSYYINPIIDLIGMQPLNEMASTAKTFIELTSFKRKIVNTLETVGGPVDVLAISKGEGPVWIDRKYYFDIEKNIDYRMRKEN</sequence>
<evidence type="ECO:0000313" key="2">
    <source>
        <dbReference type="Proteomes" id="UP000245553"/>
    </source>
</evidence>
<reference evidence="1" key="1">
    <citation type="submission" date="2018-11" db="EMBL/GenBank/DDBJ databases">
        <title>Streptococcus halitosis sp. nov. isolated from oral cavity of patient with halitosis.</title>
        <authorList>
            <person name="Tetz V."/>
            <person name="Tetz G."/>
        </authorList>
    </citation>
    <scope>NUCLEOTIDE SEQUENCE [LARGE SCALE GENOMIC DNA]</scope>
    <source>
        <strain evidence="1">VT-4</strain>
    </source>
</reference>
<evidence type="ECO:0000313" key="1">
    <source>
        <dbReference type="EMBL" id="RRN47735.1"/>
    </source>
</evidence>
<dbReference type="EMBL" id="QEMY02000001">
    <property type="protein sequence ID" value="RRN47735.1"/>
    <property type="molecule type" value="Genomic_DNA"/>
</dbReference>
<proteinExistence type="predicted"/>
<keyword evidence="2" id="KW-1185">Reference proteome</keyword>
<name>A0A426FYF5_9STRE</name>
<dbReference type="Proteomes" id="UP000245553">
    <property type="component" value="Unassembled WGS sequence"/>
</dbReference>
<dbReference type="RefSeq" id="WP_109290213.1">
    <property type="nucleotide sequence ID" value="NZ_QEMY02000001.1"/>
</dbReference>
<gene>
    <name evidence="1" type="ORF">DB729_005535</name>
</gene>